<keyword evidence="3" id="KW-1133">Transmembrane helix</keyword>
<evidence type="ECO:0000313" key="8">
    <source>
        <dbReference type="Proteomes" id="UP001470230"/>
    </source>
</evidence>
<feature type="region of interest" description="Disordered" evidence="5">
    <location>
        <begin position="22"/>
        <end position="72"/>
    </location>
</feature>
<feature type="compositionally biased region" description="Basic and acidic residues" evidence="5">
    <location>
        <begin position="56"/>
        <end position="66"/>
    </location>
</feature>
<proteinExistence type="predicted"/>
<dbReference type="EMBL" id="JAPFFF010000003">
    <property type="protein sequence ID" value="KAK8894841.1"/>
    <property type="molecule type" value="Genomic_DNA"/>
</dbReference>
<dbReference type="Proteomes" id="UP001470230">
    <property type="component" value="Unassembled WGS sequence"/>
</dbReference>
<feature type="signal peptide" evidence="6">
    <location>
        <begin position="1"/>
        <end position="17"/>
    </location>
</feature>
<evidence type="ECO:0000256" key="1">
    <source>
        <dbReference type="ARBA" id="ARBA00004167"/>
    </source>
</evidence>
<dbReference type="InterPro" id="IPR012879">
    <property type="entry name" value="CCDC47"/>
</dbReference>
<feature type="compositionally biased region" description="Basic and acidic residues" evidence="5">
    <location>
        <begin position="318"/>
        <end position="352"/>
    </location>
</feature>
<feature type="chain" id="PRO_5045554282" evidence="6">
    <location>
        <begin position="18"/>
        <end position="360"/>
    </location>
</feature>
<comment type="caution">
    <text evidence="7">The sequence shown here is derived from an EMBL/GenBank/DDBJ whole genome shotgun (WGS) entry which is preliminary data.</text>
</comment>
<keyword evidence="6" id="KW-0732">Signal</keyword>
<feature type="compositionally biased region" description="Acidic residues" evidence="5">
    <location>
        <begin position="22"/>
        <end position="55"/>
    </location>
</feature>
<comment type="subcellular location">
    <subcellularLocation>
        <location evidence="1">Membrane</location>
        <topology evidence="1">Single-pass membrane protein</topology>
    </subcellularLocation>
</comment>
<dbReference type="PANTHER" id="PTHR12883:SF0">
    <property type="entry name" value="PAT COMPLEX SUBUNIT CCDC47"/>
    <property type="match status" value="1"/>
</dbReference>
<dbReference type="PANTHER" id="PTHR12883">
    <property type="entry name" value="ADIPOCYTE-SPECIFIC PROTEIN 4-RELATED"/>
    <property type="match status" value="1"/>
</dbReference>
<evidence type="ECO:0000256" key="4">
    <source>
        <dbReference type="ARBA" id="ARBA00023136"/>
    </source>
</evidence>
<evidence type="ECO:0000256" key="2">
    <source>
        <dbReference type="ARBA" id="ARBA00022692"/>
    </source>
</evidence>
<sequence length="360" mass="42086">MLGFLVFFFAFLSKCKESELPFENDDDIENDDEQATFEDDADQDQFDQDDEPLSDDEIKKNEKDIKSSPTPAPAPVKIPIKDLIGKMEYIVVAGMVFSLIFFMIGRRYVSKQVSIAYEAFSPIIRKYFAVMPRNFSEKNYHDYVIYFSGRTGYVGGVCEVHVRRCCDIFGFVFGILTGDHNTIKFDLLLNPKYKPSGDLTIAKERPLEFHEDLKLKEIPLSHHLKCFTDFGKERHPYLNLINSYMANSKSVEFIEITNGNRFEYSEQSDWVAHFEFRVIGNWNDFINDELIKFVMDLSDKFTSAQFSYEVQSANERVRNKIEKDKNPEPEKQLTKEEEAKLEKRKERREQNKFKPKFKAG</sequence>
<name>A0ABR2KVP1_9EUKA</name>
<reference evidence="7 8" key="1">
    <citation type="submission" date="2024-04" db="EMBL/GenBank/DDBJ databases">
        <title>Tritrichomonas musculus Genome.</title>
        <authorList>
            <person name="Alves-Ferreira E."/>
            <person name="Grigg M."/>
            <person name="Lorenzi H."/>
            <person name="Galac M."/>
        </authorList>
    </citation>
    <scope>NUCLEOTIDE SEQUENCE [LARGE SCALE GENOMIC DNA]</scope>
    <source>
        <strain evidence="7 8">EAF2021</strain>
    </source>
</reference>
<gene>
    <name evidence="7" type="ORF">M9Y10_023280</name>
</gene>
<organism evidence="7 8">
    <name type="scientific">Tritrichomonas musculus</name>
    <dbReference type="NCBI Taxonomy" id="1915356"/>
    <lineage>
        <taxon>Eukaryota</taxon>
        <taxon>Metamonada</taxon>
        <taxon>Parabasalia</taxon>
        <taxon>Tritrichomonadida</taxon>
        <taxon>Tritrichomonadidae</taxon>
        <taxon>Tritrichomonas</taxon>
    </lineage>
</organism>
<keyword evidence="4" id="KW-0472">Membrane</keyword>
<evidence type="ECO:0000256" key="3">
    <source>
        <dbReference type="ARBA" id="ARBA00022989"/>
    </source>
</evidence>
<evidence type="ECO:0000256" key="6">
    <source>
        <dbReference type="SAM" id="SignalP"/>
    </source>
</evidence>
<dbReference type="Pfam" id="PF07946">
    <property type="entry name" value="CCDC47"/>
    <property type="match status" value="1"/>
</dbReference>
<accession>A0ABR2KVP1</accession>
<evidence type="ECO:0000256" key="5">
    <source>
        <dbReference type="SAM" id="MobiDB-lite"/>
    </source>
</evidence>
<feature type="region of interest" description="Disordered" evidence="5">
    <location>
        <begin position="318"/>
        <end position="360"/>
    </location>
</feature>
<keyword evidence="2" id="KW-0812">Transmembrane</keyword>
<protein>
    <submittedName>
        <fullName evidence="7">Uncharacterized protein</fullName>
    </submittedName>
</protein>
<evidence type="ECO:0000313" key="7">
    <source>
        <dbReference type="EMBL" id="KAK8894841.1"/>
    </source>
</evidence>
<keyword evidence="8" id="KW-1185">Reference proteome</keyword>